<dbReference type="InterPro" id="IPR008942">
    <property type="entry name" value="ENTH_VHS"/>
</dbReference>
<dbReference type="Gene3D" id="1.25.40.90">
    <property type="match status" value="1"/>
</dbReference>
<keyword evidence="3" id="KW-1185">Reference proteome</keyword>
<proteinExistence type="predicted"/>
<reference evidence="2" key="1">
    <citation type="submission" date="2016-10" db="EMBL/GenBank/DDBJ databases">
        <authorList>
            <person name="Benchimol M."/>
            <person name="Almeida L.G."/>
            <person name="Vasconcelos A.T."/>
            <person name="Perreira-Neves A."/>
            <person name="Rosa I.A."/>
            <person name="Tasca T."/>
            <person name="Bogo M.R."/>
            <person name="de Souza W."/>
        </authorList>
    </citation>
    <scope>NUCLEOTIDE SEQUENCE [LARGE SCALE GENOMIC DNA]</scope>
    <source>
        <strain evidence="2">K</strain>
    </source>
</reference>
<dbReference type="Pfam" id="PF04818">
    <property type="entry name" value="CID"/>
    <property type="match status" value="1"/>
</dbReference>
<evidence type="ECO:0000313" key="3">
    <source>
        <dbReference type="Proteomes" id="UP000179807"/>
    </source>
</evidence>
<dbReference type="RefSeq" id="XP_068357909.1">
    <property type="nucleotide sequence ID" value="XM_068492962.1"/>
</dbReference>
<protein>
    <recommendedName>
        <fullName evidence="1">CID domain-containing protein</fullName>
    </recommendedName>
</protein>
<gene>
    <name evidence="2" type="ORF">TRFO_06219</name>
</gene>
<dbReference type="Proteomes" id="UP000179807">
    <property type="component" value="Unassembled WGS sequence"/>
</dbReference>
<dbReference type="VEuPathDB" id="TrichDB:TRFO_06219"/>
<comment type="caution">
    <text evidence="2">The sequence shown here is derived from an EMBL/GenBank/DDBJ whole genome shotgun (WGS) entry which is preliminary data.</text>
</comment>
<dbReference type="AlphaFoldDB" id="A0A1J4K5M3"/>
<evidence type="ECO:0000259" key="1">
    <source>
        <dbReference type="PROSITE" id="PS51391"/>
    </source>
</evidence>
<dbReference type="PROSITE" id="PS51391">
    <property type="entry name" value="CID"/>
    <property type="match status" value="1"/>
</dbReference>
<evidence type="ECO:0000313" key="2">
    <source>
        <dbReference type="EMBL" id="OHT04773.1"/>
    </source>
</evidence>
<dbReference type="GeneID" id="94827666"/>
<dbReference type="InterPro" id="IPR006569">
    <property type="entry name" value="CID_dom"/>
</dbReference>
<feature type="domain" description="CID" evidence="1">
    <location>
        <begin position="6"/>
        <end position="137"/>
    </location>
</feature>
<accession>A0A1J4K5M3</accession>
<dbReference type="EMBL" id="MLAK01000782">
    <property type="protein sequence ID" value="OHT04773.1"/>
    <property type="molecule type" value="Genomic_DNA"/>
</dbReference>
<organism evidence="2 3">
    <name type="scientific">Tritrichomonas foetus</name>
    <dbReference type="NCBI Taxonomy" id="1144522"/>
    <lineage>
        <taxon>Eukaryota</taxon>
        <taxon>Metamonada</taxon>
        <taxon>Parabasalia</taxon>
        <taxon>Tritrichomonadida</taxon>
        <taxon>Tritrichomonadidae</taxon>
        <taxon>Tritrichomonas</taxon>
    </lineage>
</organism>
<sequence length="236" mass="27621">MGNSYTEEELRQIYESHLQTIEDTEIGIQRLGLYALFNHTKYNVFIDALLSCFNQRIQEIPMQLAYIHLVNEILNKESPENVTLFLPLIERMMIKAAETKDENHIRRSKRVLAVLMDRKILDSKFVERVYRLMDSHEAAGIDEDTAVVDQFYNLVNNLIKAKQNFFKINADKDAPESLKIEAAKKEKEIRNEITDFYTVQINSQYKRIEFLDKTIDDEMEDNDKLLEGGSSDDLFD</sequence>
<name>A0A1J4K5M3_9EUKA</name>
<dbReference type="OrthoDB" id="10491800at2759"/>